<gene>
    <name evidence="3" type="ORF">QNI29_07120</name>
</gene>
<evidence type="ECO:0000259" key="2">
    <source>
        <dbReference type="Pfam" id="PF12867"/>
    </source>
</evidence>
<dbReference type="RefSeq" id="WP_231415690.1">
    <property type="nucleotide sequence ID" value="NZ_CP126446.1"/>
</dbReference>
<evidence type="ECO:0000313" key="4">
    <source>
        <dbReference type="Proteomes" id="UP001236652"/>
    </source>
</evidence>
<dbReference type="EMBL" id="CP126446">
    <property type="protein sequence ID" value="WIF99422.1"/>
    <property type="molecule type" value="Genomic_DNA"/>
</dbReference>
<keyword evidence="4" id="KW-1185">Reference proteome</keyword>
<name>A0ABY8V0F4_9BACI</name>
<feature type="region of interest" description="Disordered" evidence="1">
    <location>
        <begin position="79"/>
        <end position="105"/>
    </location>
</feature>
<sequence length="179" mass="20779">MIEGWVCGTVRGKRGKDDWMYGLEEKRQQVLDYLNSLSDEQASKKPDEDTWSVLEVAEHLYLMEGFIIQKIDKTIRGGERVETSKKPIHHTPDRSHKVDAPEGLKPKGDFKSIQDALEGLKRSREATLFLLHNKDEETLQSYSFPHPVFGEMSLDQWAEFIGWHELRHLEQMKEVAETN</sequence>
<organism evidence="3 4">
    <name type="scientific">Pontibacillus chungwhensis</name>
    <dbReference type="NCBI Taxonomy" id="265426"/>
    <lineage>
        <taxon>Bacteria</taxon>
        <taxon>Bacillati</taxon>
        <taxon>Bacillota</taxon>
        <taxon>Bacilli</taxon>
        <taxon>Bacillales</taxon>
        <taxon>Bacillaceae</taxon>
        <taxon>Pontibacillus</taxon>
    </lineage>
</organism>
<dbReference type="InterPro" id="IPR034660">
    <property type="entry name" value="DinB/YfiT-like"/>
</dbReference>
<proteinExistence type="predicted"/>
<evidence type="ECO:0000313" key="3">
    <source>
        <dbReference type="EMBL" id="WIF99422.1"/>
    </source>
</evidence>
<reference evidence="3 4" key="1">
    <citation type="submission" date="2023-05" db="EMBL/GenBank/DDBJ databases">
        <title>Comparative genomics reveals the evidence of polycyclic aromatic hydrocarbons degradation in moderately halophilic genus Pontibacillus.</title>
        <authorList>
            <person name="Yang H."/>
            <person name="Qian Z."/>
        </authorList>
    </citation>
    <scope>NUCLEOTIDE SEQUENCE [LARGE SCALE GENOMIC DNA]</scope>
    <source>
        <strain evidence="4">HN14</strain>
    </source>
</reference>
<dbReference type="Pfam" id="PF12867">
    <property type="entry name" value="DinB_2"/>
    <property type="match status" value="1"/>
</dbReference>
<dbReference type="Proteomes" id="UP001236652">
    <property type="component" value="Chromosome"/>
</dbReference>
<dbReference type="SUPFAM" id="SSF109854">
    <property type="entry name" value="DinB/YfiT-like putative metalloenzymes"/>
    <property type="match status" value="1"/>
</dbReference>
<accession>A0ABY8V0F4</accession>
<evidence type="ECO:0000256" key="1">
    <source>
        <dbReference type="SAM" id="MobiDB-lite"/>
    </source>
</evidence>
<protein>
    <submittedName>
        <fullName evidence="3">DinB family protein</fullName>
    </submittedName>
</protein>
<dbReference type="Gene3D" id="1.20.120.450">
    <property type="entry name" value="dinb family like domain"/>
    <property type="match status" value="1"/>
</dbReference>
<dbReference type="InterPro" id="IPR024775">
    <property type="entry name" value="DinB-like"/>
</dbReference>
<feature type="domain" description="DinB-like" evidence="2">
    <location>
        <begin position="23"/>
        <end position="172"/>
    </location>
</feature>